<dbReference type="EMBL" id="JAHRIN010069329">
    <property type="protein sequence ID" value="MEQ2216003.1"/>
    <property type="molecule type" value="Genomic_DNA"/>
</dbReference>
<protein>
    <submittedName>
        <fullName evidence="1">Uncharacterized protein</fullName>
    </submittedName>
</protein>
<keyword evidence="2" id="KW-1185">Reference proteome</keyword>
<evidence type="ECO:0000313" key="2">
    <source>
        <dbReference type="Proteomes" id="UP001434883"/>
    </source>
</evidence>
<comment type="caution">
    <text evidence="1">The sequence shown here is derived from an EMBL/GenBank/DDBJ whole genome shotgun (WGS) entry which is preliminary data.</text>
</comment>
<evidence type="ECO:0000313" key="1">
    <source>
        <dbReference type="EMBL" id="MEQ2216003.1"/>
    </source>
</evidence>
<dbReference type="Proteomes" id="UP001434883">
    <property type="component" value="Unassembled WGS sequence"/>
</dbReference>
<proteinExistence type="predicted"/>
<name>A0ABV0S6A3_9TELE</name>
<sequence>IGVKRKLGLKEVKAVIEARRSRADDVQMKLHCRQETRACSHYNRSFNLNSEYIQDWDVNAYALTCFKAKSFRERYKAQVLGFSAQDLSGQ</sequence>
<organism evidence="1 2">
    <name type="scientific">Xenoophorus captivus</name>
    <dbReference type="NCBI Taxonomy" id="1517983"/>
    <lineage>
        <taxon>Eukaryota</taxon>
        <taxon>Metazoa</taxon>
        <taxon>Chordata</taxon>
        <taxon>Craniata</taxon>
        <taxon>Vertebrata</taxon>
        <taxon>Euteleostomi</taxon>
        <taxon>Actinopterygii</taxon>
        <taxon>Neopterygii</taxon>
        <taxon>Teleostei</taxon>
        <taxon>Neoteleostei</taxon>
        <taxon>Acanthomorphata</taxon>
        <taxon>Ovalentaria</taxon>
        <taxon>Atherinomorphae</taxon>
        <taxon>Cyprinodontiformes</taxon>
        <taxon>Goodeidae</taxon>
        <taxon>Xenoophorus</taxon>
    </lineage>
</organism>
<feature type="non-terminal residue" evidence="1">
    <location>
        <position position="1"/>
    </location>
</feature>
<reference evidence="1 2" key="1">
    <citation type="submission" date="2021-06" db="EMBL/GenBank/DDBJ databases">
        <authorList>
            <person name="Palmer J.M."/>
        </authorList>
    </citation>
    <scope>NUCLEOTIDE SEQUENCE [LARGE SCALE GENOMIC DNA]</scope>
    <source>
        <strain evidence="1 2">XC_2019</strain>
        <tissue evidence="1">Muscle</tissue>
    </source>
</reference>
<accession>A0ABV0S6A3</accession>
<gene>
    <name evidence="1" type="ORF">XENOCAPTIV_009298</name>
</gene>